<accession>A0A3P8EIR1</accession>
<name>A0A3P8EIR1_9TREM</name>
<evidence type="ECO:0000313" key="2">
    <source>
        <dbReference type="EMBL" id="VDP44654.1"/>
    </source>
</evidence>
<dbReference type="EMBL" id="UZAN01013548">
    <property type="protein sequence ID" value="VDP44654.1"/>
    <property type="molecule type" value="Genomic_DNA"/>
</dbReference>
<dbReference type="PANTHER" id="PTHR22878:SF63">
    <property type="entry name" value="DYNEIN AXONEMAL HEAVY CHAIN 10"/>
    <property type="match status" value="1"/>
</dbReference>
<protein>
    <recommendedName>
        <fullName evidence="1">Dynein heavy chain ATP-binding dynein motor region domain-containing protein</fullName>
    </recommendedName>
</protein>
<dbReference type="Proteomes" id="UP000272942">
    <property type="component" value="Unassembled WGS sequence"/>
</dbReference>
<dbReference type="InterPro" id="IPR026983">
    <property type="entry name" value="DHC"/>
</dbReference>
<evidence type="ECO:0000313" key="3">
    <source>
        <dbReference type="Proteomes" id="UP000272942"/>
    </source>
</evidence>
<feature type="domain" description="Dynein heavy chain ATP-binding dynein motor region" evidence="1">
    <location>
        <begin position="2"/>
        <end position="47"/>
    </location>
</feature>
<dbReference type="Pfam" id="PF12781">
    <property type="entry name" value="AAA_9"/>
    <property type="match status" value="1"/>
</dbReference>
<dbReference type="PANTHER" id="PTHR22878">
    <property type="entry name" value="DYNEIN HEAVY CHAIN 6, AXONEMAL-LIKE-RELATED"/>
    <property type="match status" value="1"/>
</dbReference>
<sequence length="51" mass="5686">MEGLPSDDLSVQNAIIVTSASRYPLLIDPQSQGKNWIKRHEAANDLMVSLY</sequence>
<organism evidence="2 3">
    <name type="scientific">Echinostoma caproni</name>
    <dbReference type="NCBI Taxonomy" id="27848"/>
    <lineage>
        <taxon>Eukaryota</taxon>
        <taxon>Metazoa</taxon>
        <taxon>Spiralia</taxon>
        <taxon>Lophotrochozoa</taxon>
        <taxon>Platyhelminthes</taxon>
        <taxon>Trematoda</taxon>
        <taxon>Digenea</taxon>
        <taxon>Plagiorchiida</taxon>
        <taxon>Echinostomata</taxon>
        <taxon>Echinostomatoidea</taxon>
        <taxon>Echinostomatidae</taxon>
        <taxon>Echinostoma</taxon>
    </lineage>
</organism>
<dbReference type="OrthoDB" id="6264521at2759"/>
<dbReference type="GO" id="GO:0045505">
    <property type="term" value="F:dynein intermediate chain binding"/>
    <property type="evidence" value="ECO:0007669"/>
    <property type="project" value="InterPro"/>
</dbReference>
<dbReference type="GO" id="GO:0051959">
    <property type="term" value="F:dynein light intermediate chain binding"/>
    <property type="evidence" value="ECO:0007669"/>
    <property type="project" value="InterPro"/>
</dbReference>
<dbReference type="InterPro" id="IPR035706">
    <property type="entry name" value="AAA_9"/>
</dbReference>
<evidence type="ECO:0000259" key="1">
    <source>
        <dbReference type="Pfam" id="PF12781"/>
    </source>
</evidence>
<dbReference type="AlphaFoldDB" id="A0A3P8EIR1"/>
<proteinExistence type="predicted"/>
<dbReference type="Gene3D" id="3.40.50.300">
    <property type="entry name" value="P-loop containing nucleotide triphosphate hydrolases"/>
    <property type="match status" value="1"/>
</dbReference>
<dbReference type="GO" id="GO:0007018">
    <property type="term" value="P:microtubule-based movement"/>
    <property type="evidence" value="ECO:0007669"/>
    <property type="project" value="InterPro"/>
</dbReference>
<dbReference type="InterPro" id="IPR027417">
    <property type="entry name" value="P-loop_NTPase"/>
</dbReference>
<gene>
    <name evidence="2" type="ORF">ECPE_LOCUS1705</name>
</gene>
<keyword evidence="3" id="KW-1185">Reference proteome</keyword>
<dbReference type="GO" id="GO:0030286">
    <property type="term" value="C:dynein complex"/>
    <property type="evidence" value="ECO:0007669"/>
    <property type="project" value="InterPro"/>
</dbReference>
<reference evidence="2 3" key="1">
    <citation type="submission" date="2018-11" db="EMBL/GenBank/DDBJ databases">
        <authorList>
            <consortium name="Pathogen Informatics"/>
        </authorList>
    </citation>
    <scope>NUCLEOTIDE SEQUENCE [LARGE SCALE GENOMIC DNA]</scope>
    <source>
        <strain evidence="2 3">Egypt</strain>
    </source>
</reference>